<comment type="caution">
    <text evidence="2">The sequence shown here is derived from an EMBL/GenBank/DDBJ whole genome shotgun (WGS) entry which is preliminary data.</text>
</comment>
<evidence type="ECO:0000313" key="3">
    <source>
        <dbReference type="Proteomes" id="UP000812267"/>
    </source>
</evidence>
<protein>
    <recommendedName>
        <fullName evidence="4">Lipoprotein-associated type-17 domain-containing protein</fullName>
    </recommendedName>
</protein>
<accession>A0ABS6DS19</accession>
<sequence length="886" mass="101056">MKKMKLLLIGSGIVAVVTPTLSAACSSSKENWVLDFELKIANVDAKDIRNVYASSIKKDEIKVVSLDENDNQINESVQIINVMPDDSTGKLTVKFSFVDKYNKTVEKTIWIEGFKILNANEINEKAKTVKFNIKNIEQENLQYEIASDFGIENVLATNYDVNECDLHIISVIADNQEGKLLVKYLLQIKNTDIKSNVNEFAIEGFKKSDLKVVSGNENMKKLLEKLEFKHKLDNNYRSYISSKIDKNMFYELFGEKGNIDNKVEITIPFDSLIIEKSDDKLGTLTIKYDAIVKDLENKLVERFSDVEKTFDCFNKYTSKEDMIDYLTKKAKFEISKPNTKINTVYLEEIKEFIGDFIITVKNDPNSDIVLPIDTLNEVFALEVTEIDGDYNGNLTFSFGITNIYDYNLDDVKIESRPFGYKPGLSIQNVVNRLTLDLKDKSAKNVFDYLNEHKDNLKDQLIINVDGKSEEESNELLAKYGVKVNSVEVATKNLKEGNLDLNISLAKDSSFGEPTEQDYMHSVNITGFTKIEKLNDQQLESILSTFKFSVSDKSYYSDYANNETKRNAVIITVDGFAGISESTLESLGIGINKLIAKEKTTEGGITNYVTYNWDDSHRKITASVKYNADDDSIKTYSWSIQLKDGDFNTDAEKMIQELGIKIPTDKPAWMLTEKDIKMNEWTSEKEFSSLPGATLQENKHNFFTIGYVKTNTKKTADKHQKSLNLYKEGKMPLVFSFRLPDQTIRKYTKVYEGLKYEEIKSILDVAKEGKLFIVDKSAPEYKKEINKLEEFAKDRNVNKPYGYIKFNSKNNSFTYGTNNKNANNNMSYLKLNETFLDIYQSEVIPVGTVGNRKALYLEKNSDGKIVVKFKLHSDTSDPKQVFEVVLN</sequence>
<dbReference type="RefSeq" id="WP_216567899.1">
    <property type="nucleotide sequence ID" value="NZ_JAHMHK010000004.1"/>
</dbReference>
<keyword evidence="1" id="KW-0732">Signal</keyword>
<keyword evidence="3" id="KW-1185">Reference proteome</keyword>
<organism evidence="2 3">
    <name type="scientific">Mycoplasma zalophidermidis</name>
    <dbReference type="NCBI Taxonomy" id="398174"/>
    <lineage>
        <taxon>Bacteria</taxon>
        <taxon>Bacillati</taxon>
        <taxon>Mycoplasmatota</taxon>
        <taxon>Mollicutes</taxon>
        <taxon>Mycoplasmataceae</taxon>
        <taxon>Mycoplasma</taxon>
    </lineage>
</organism>
<evidence type="ECO:0008006" key="4">
    <source>
        <dbReference type="Google" id="ProtNLM"/>
    </source>
</evidence>
<name>A0ABS6DS19_9MOLU</name>
<dbReference type="PROSITE" id="PS51257">
    <property type="entry name" value="PROKAR_LIPOPROTEIN"/>
    <property type="match status" value="1"/>
</dbReference>
<dbReference type="Proteomes" id="UP000812267">
    <property type="component" value="Unassembled WGS sequence"/>
</dbReference>
<feature type="chain" id="PRO_5046035060" description="Lipoprotein-associated type-17 domain-containing protein" evidence="1">
    <location>
        <begin position="24"/>
        <end position="886"/>
    </location>
</feature>
<reference evidence="2" key="1">
    <citation type="submission" date="2021-06" db="EMBL/GenBank/DDBJ databases">
        <title>Novel Mycoplasma species detected in California sea lions (Zalophus californianus) from the USA.</title>
        <authorList>
            <person name="Volokhov D.V."/>
            <person name="Furtak V.A."/>
            <person name="Zagorodnyaya T.A."/>
        </authorList>
    </citation>
    <scope>NUCLEOTIDE SEQUENCE [LARGE SCALE GENOMIC DNA]</scope>
    <source>
        <strain evidence="2">CSL 4779</strain>
    </source>
</reference>
<proteinExistence type="predicted"/>
<feature type="signal peptide" evidence="1">
    <location>
        <begin position="1"/>
        <end position="23"/>
    </location>
</feature>
<evidence type="ECO:0000313" key="2">
    <source>
        <dbReference type="EMBL" id="MBU4693810.1"/>
    </source>
</evidence>
<evidence type="ECO:0000256" key="1">
    <source>
        <dbReference type="SAM" id="SignalP"/>
    </source>
</evidence>
<dbReference type="EMBL" id="JAHMHK010000004">
    <property type="protein sequence ID" value="MBU4693810.1"/>
    <property type="molecule type" value="Genomic_DNA"/>
</dbReference>
<gene>
    <name evidence="2" type="ORF">KQ878_02835</name>
</gene>